<dbReference type="Proteomes" id="UP001560573">
    <property type="component" value="Unassembled WGS sequence"/>
</dbReference>
<dbReference type="InterPro" id="IPR014327">
    <property type="entry name" value="RNA_pol_sigma70_bacteroid"/>
</dbReference>
<comment type="caution">
    <text evidence="7">The sequence shown here is derived from an EMBL/GenBank/DDBJ whole genome shotgun (WGS) entry which is preliminary data.</text>
</comment>
<keyword evidence="8" id="KW-1185">Reference proteome</keyword>
<dbReference type="RefSeq" id="WP_369332099.1">
    <property type="nucleotide sequence ID" value="NZ_JAULBC010000010.1"/>
</dbReference>
<dbReference type="InterPro" id="IPR013324">
    <property type="entry name" value="RNA_pol_sigma_r3/r4-like"/>
</dbReference>
<dbReference type="SUPFAM" id="SSF88659">
    <property type="entry name" value="Sigma3 and sigma4 domains of RNA polymerase sigma factors"/>
    <property type="match status" value="1"/>
</dbReference>
<dbReference type="SUPFAM" id="SSF88946">
    <property type="entry name" value="Sigma2 domain of RNA polymerase sigma factors"/>
    <property type="match status" value="1"/>
</dbReference>
<keyword evidence="3" id="KW-0731">Sigma factor</keyword>
<dbReference type="Gene3D" id="1.10.1740.10">
    <property type="match status" value="1"/>
</dbReference>
<name>A0ABV3ZLC9_9BACT</name>
<dbReference type="PANTHER" id="PTHR43133">
    <property type="entry name" value="RNA POLYMERASE ECF-TYPE SIGMA FACTO"/>
    <property type="match status" value="1"/>
</dbReference>
<feature type="domain" description="RNA polymerase sigma factor 70 region 4 type 2" evidence="6">
    <location>
        <begin position="124"/>
        <end position="172"/>
    </location>
</feature>
<evidence type="ECO:0000256" key="4">
    <source>
        <dbReference type="ARBA" id="ARBA00023163"/>
    </source>
</evidence>
<proteinExistence type="inferred from homology"/>
<dbReference type="CDD" id="cd06171">
    <property type="entry name" value="Sigma70_r4"/>
    <property type="match status" value="1"/>
</dbReference>
<dbReference type="InterPro" id="IPR013325">
    <property type="entry name" value="RNA_pol_sigma_r2"/>
</dbReference>
<dbReference type="EMBL" id="JAULBC010000010">
    <property type="protein sequence ID" value="MEX6690684.1"/>
    <property type="molecule type" value="Genomic_DNA"/>
</dbReference>
<accession>A0ABV3ZLC9</accession>
<reference evidence="7 8" key="1">
    <citation type="submission" date="2023-07" db="EMBL/GenBank/DDBJ databases">
        <authorList>
            <person name="Lian W.-H."/>
        </authorList>
    </citation>
    <scope>NUCLEOTIDE SEQUENCE [LARGE SCALE GENOMIC DNA]</scope>
    <source>
        <strain evidence="7 8">SYSU DXS3180</strain>
    </source>
</reference>
<evidence type="ECO:0000259" key="6">
    <source>
        <dbReference type="Pfam" id="PF08281"/>
    </source>
</evidence>
<dbReference type="NCBIfam" id="TIGR02985">
    <property type="entry name" value="Sig70_bacteroi1"/>
    <property type="match status" value="1"/>
</dbReference>
<keyword evidence="4" id="KW-0804">Transcription</keyword>
<gene>
    <name evidence="7" type="ORF">QTN47_24470</name>
</gene>
<protein>
    <submittedName>
        <fullName evidence="7">RNA polymerase sigma-70 factor</fullName>
    </submittedName>
</protein>
<dbReference type="InterPro" id="IPR013249">
    <property type="entry name" value="RNA_pol_sigma70_r4_t2"/>
</dbReference>
<evidence type="ECO:0000313" key="8">
    <source>
        <dbReference type="Proteomes" id="UP001560573"/>
    </source>
</evidence>
<dbReference type="InterPro" id="IPR014284">
    <property type="entry name" value="RNA_pol_sigma-70_dom"/>
</dbReference>
<dbReference type="InterPro" id="IPR007627">
    <property type="entry name" value="RNA_pol_sigma70_r2"/>
</dbReference>
<feature type="domain" description="RNA polymerase sigma-70 region 2" evidence="5">
    <location>
        <begin position="26"/>
        <end position="90"/>
    </location>
</feature>
<dbReference type="Pfam" id="PF08281">
    <property type="entry name" value="Sigma70_r4_2"/>
    <property type="match status" value="1"/>
</dbReference>
<organism evidence="7 8">
    <name type="scientific">Danxiaibacter flavus</name>
    <dbReference type="NCBI Taxonomy" id="3049108"/>
    <lineage>
        <taxon>Bacteria</taxon>
        <taxon>Pseudomonadati</taxon>
        <taxon>Bacteroidota</taxon>
        <taxon>Chitinophagia</taxon>
        <taxon>Chitinophagales</taxon>
        <taxon>Chitinophagaceae</taxon>
        <taxon>Danxiaibacter</taxon>
    </lineage>
</organism>
<dbReference type="Gene3D" id="1.10.10.10">
    <property type="entry name" value="Winged helix-like DNA-binding domain superfamily/Winged helix DNA-binding domain"/>
    <property type="match status" value="1"/>
</dbReference>
<comment type="similarity">
    <text evidence="1">Belongs to the sigma-70 factor family. ECF subfamily.</text>
</comment>
<dbReference type="InterPro" id="IPR036388">
    <property type="entry name" value="WH-like_DNA-bd_sf"/>
</dbReference>
<dbReference type="PANTHER" id="PTHR43133:SF46">
    <property type="entry name" value="RNA POLYMERASE SIGMA-70 FACTOR ECF SUBFAMILY"/>
    <property type="match status" value="1"/>
</dbReference>
<evidence type="ECO:0000259" key="5">
    <source>
        <dbReference type="Pfam" id="PF04542"/>
    </source>
</evidence>
<sequence length="196" mass="22785">MYHLQTDERLLELLSDHDDRAFTEIYERYWEQLSLYVLKVTQSSEEASDIVQEIFVSLWKRRNELQINGPLSAYLIKAARNLSIRYIEKNIRKRNFLSTLSSHFVQEDSSTESKVTSHELESVVIKAVDKLPPKMRTVFLLSRGENLSHKEIAKRLGIAERTVKKQVGNALKVIRTQMHIVLIMAIPVFHFLSGVF</sequence>
<evidence type="ECO:0000256" key="2">
    <source>
        <dbReference type="ARBA" id="ARBA00023015"/>
    </source>
</evidence>
<dbReference type="InterPro" id="IPR039425">
    <property type="entry name" value="RNA_pol_sigma-70-like"/>
</dbReference>
<dbReference type="NCBIfam" id="TIGR02937">
    <property type="entry name" value="sigma70-ECF"/>
    <property type="match status" value="1"/>
</dbReference>
<evidence type="ECO:0000256" key="1">
    <source>
        <dbReference type="ARBA" id="ARBA00010641"/>
    </source>
</evidence>
<dbReference type="Pfam" id="PF04542">
    <property type="entry name" value="Sigma70_r2"/>
    <property type="match status" value="1"/>
</dbReference>
<evidence type="ECO:0000256" key="3">
    <source>
        <dbReference type="ARBA" id="ARBA00023082"/>
    </source>
</evidence>
<evidence type="ECO:0000313" key="7">
    <source>
        <dbReference type="EMBL" id="MEX6690684.1"/>
    </source>
</evidence>
<keyword evidence="2" id="KW-0805">Transcription regulation</keyword>